<comment type="caution">
    <text evidence="3">The sequence shown here is derived from an EMBL/GenBank/DDBJ whole genome shotgun (WGS) entry which is preliminary data.</text>
</comment>
<dbReference type="InterPro" id="IPR041401">
    <property type="entry name" value="TseB-like_dom"/>
</dbReference>
<dbReference type="InterPro" id="IPR025711">
    <property type="entry name" value="PepSY"/>
</dbReference>
<feature type="domain" description="PepSY" evidence="1">
    <location>
        <begin position="95"/>
        <end position="154"/>
    </location>
</feature>
<dbReference type="EMBL" id="QWVT01000036">
    <property type="protein sequence ID" value="RID82551.1"/>
    <property type="molecule type" value="Genomic_DNA"/>
</dbReference>
<proteinExistence type="predicted"/>
<evidence type="ECO:0000259" key="1">
    <source>
        <dbReference type="Pfam" id="PF03413"/>
    </source>
</evidence>
<dbReference type="Gene3D" id="3.10.450.40">
    <property type="match status" value="2"/>
</dbReference>
<evidence type="ECO:0000259" key="2">
    <source>
        <dbReference type="Pfam" id="PF17881"/>
    </source>
</evidence>
<feature type="domain" description="Cell wall elongation regulator TseB-like" evidence="2">
    <location>
        <begin position="36"/>
        <end position="79"/>
    </location>
</feature>
<evidence type="ECO:0000313" key="4">
    <source>
        <dbReference type="Proteomes" id="UP000265816"/>
    </source>
</evidence>
<sequence>MKKWISISIISIVVIAGILAKVYLNAVAPVDRAEEKAVSILKKDTKLTGYSDFELYSGEETYYVLKAKDKKKPVYVWISEKSGKVVTRAVNTGTSKQEAVDTVYSERNPKEIISVRLGMARIQKTDRPAWEVYYRTGSNSINYFYVDFDTGKKIRSIDNF</sequence>
<dbReference type="AlphaFoldDB" id="A0A398AYE8"/>
<dbReference type="Pfam" id="PF17881">
    <property type="entry name" value="TseB"/>
    <property type="match status" value="1"/>
</dbReference>
<dbReference type="OrthoDB" id="2381181at2"/>
<name>A0A398AYE8_9BACI</name>
<dbReference type="SUPFAM" id="SSF54403">
    <property type="entry name" value="Cystatin/monellin"/>
    <property type="match status" value="2"/>
</dbReference>
<dbReference type="RefSeq" id="WP_119114342.1">
    <property type="nucleotide sequence ID" value="NZ_CBCSEO010000009.1"/>
</dbReference>
<organism evidence="3 4">
    <name type="scientific">Mesobacillus zeae</name>
    <dbReference type="NCBI Taxonomy" id="1917180"/>
    <lineage>
        <taxon>Bacteria</taxon>
        <taxon>Bacillati</taxon>
        <taxon>Bacillota</taxon>
        <taxon>Bacilli</taxon>
        <taxon>Bacillales</taxon>
        <taxon>Bacillaceae</taxon>
        <taxon>Mesobacillus</taxon>
    </lineage>
</organism>
<gene>
    <name evidence="3" type="ORF">D1970_18520</name>
</gene>
<dbReference type="InterPro" id="IPR046350">
    <property type="entry name" value="Cystatin_sf"/>
</dbReference>
<dbReference type="Proteomes" id="UP000265816">
    <property type="component" value="Unassembled WGS sequence"/>
</dbReference>
<keyword evidence="4" id="KW-1185">Reference proteome</keyword>
<dbReference type="Pfam" id="PF03413">
    <property type="entry name" value="PepSY"/>
    <property type="match status" value="1"/>
</dbReference>
<reference evidence="3 4" key="1">
    <citation type="submission" date="2018-08" db="EMBL/GenBank/DDBJ databases">
        <title>Bacillus jemisoniae sp. nov., Bacillus chryseoplanitiae sp. nov., Bacillus resnikiae sp. nov., and Bacillus frankliniae sp. nov., isolated from Viking spacecraft and associated surfaces.</title>
        <authorList>
            <person name="Seuylemezian A."/>
            <person name="Vaishampayan P."/>
        </authorList>
    </citation>
    <scope>NUCLEOTIDE SEQUENCE [LARGE SCALE GENOMIC DNA]</scope>
    <source>
        <strain evidence="3 4">JJ-247</strain>
    </source>
</reference>
<accession>A0A398AYE8</accession>
<evidence type="ECO:0000313" key="3">
    <source>
        <dbReference type="EMBL" id="RID82551.1"/>
    </source>
</evidence>
<protein>
    <submittedName>
        <fullName evidence="3">Peptidase</fullName>
    </submittedName>
</protein>